<accession>A0A2P2IZM1</accession>
<feature type="region of interest" description="Disordered" evidence="1">
    <location>
        <begin position="1"/>
        <end position="31"/>
    </location>
</feature>
<dbReference type="AlphaFoldDB" id="A0A2P2IZM1"/>
<evidence type="ECO:0000313" key="2">
    <source>
        <dbReference type="EMBL" id="MBW86657.1"/>
    </source>
</evidence>
<name>A0A2P2IZM1_RHIMU</name>
<sequence length="62" mass="6964">MKLEAVNSRMSMQPPSIKGFHPKDPFDNSGSIFGRQAAREYAQLPQAKWLHMQVGGSFERAT</sequence>
<evidence type="ECO:0000256" key="1">
    <source>
        <dbReference type="SAM" id="MobiDB-lite"/>
    </source>
</evidence>
<proteinExistence type="predicted"/>
<organism evidence="2">
    <name type="scientific">Rhizophora mucronata</name>
    <name type="common">Asiatic mangrove</name>
    <dbReference type="NCBI Taxonomy" id="61149"/>
    <lineage>
        <taxon>Eukaryota</taxon>
        <taxon>Viridiplantae</taxon>
        <taxon>Streptophyta</taxon>
        <taxon>Embryophyta</taxon>
        <taxon>Tracheophyta</taxon>
        <taxon>Spermatophyta</taxon>
        <taxon>Magnoliopsida</taxon>
        <taxon>eudicotyledons</taxon>
        <taxon>Gunneridae</taxon>
        <taxon>Pentapetalae</taxon>
        <taxon>rosids</taxon>
        <taxon>fabids</taxon>
        <taxon>Malpighiales</taxon>
        <taxon>Rhizophoraceae</taxon>
        <taxon>Rhizophora</taxon>
    </lineage>
</organism>
<reference evidence="2" key="1">
    <citation type="submission" date="2018-02" db="EMBL/GenBank/DDBJ databases">
        <title>Rhizophora mucronata_Transcriptome.</title>
        <authorList>
            <person name="Meera S.P."/>
            <person name="Sreeshan A."/>
            <person name="Augustine A."/>
        </authorList>
    </citation>
    <scope>NUCLEOTIDE SEQUENCE</scope>
    <source>
        <tissue evidence="2">Leaf</tissue>
    </source>
</reference>
<protein>
    <submittedName>
        <fullName evidence="2">Basic helix-loop-helix protein</fullName>
    </submittedName>
</protein>
<dbReference type="EMBL" id="GGEC01006174">
    <property type="protein sequence ID" value="MBW86657.1"/>
    <property type="molecule type" value="Transcribed_RNA"/>
</dbReference>